<dbReference type="EMBL" id="MGEK01000006">
    <property type="protein sequence ID" value="OGL82832.1"/>
    <property type="molecule type" value="Genomic_DNA"/>
</dbReference>
<keyword evidence="1" id="KW-0472">Membrane</keyword>
<dbReference type="AlphaFoldDB" id="A0A1F7UX06"/>
<evidence type="ECO:0000256" key="1">
    <source>
        <dbReference type="SAM" id="Phobius"/>
    </source>
</evidence>
<dbReference type="Proteomes" id="UP000176846">
    <property type="component" value="Unassembled WGS sequence"/>
</dbReference>
<gene>
    <name evidence="2" type="ORF">A2936_04160</name>
</gene>
<protein>
    <submittedName>
        <fullName evidence="2">Uncharacterized protein</fullName>
    </submittedName>
</protein>
<reference evidence="2 3" key="1">
    <citation type="journal article" date="2016" name="Nat. Commun.">
        <title>Thousands of microbial genomes shed light on interconnected biogeochemical processes in an aquifer system.</title>
        <authorList>
            <person name="Anantharaman K."/>
            <person name="Brown C.T."/>
            <person name="Hug L.A."/>
            <person name="Sharon I."/>
            <person name="Castelle C.J."/>
            <person name="Probst A.J."/>
            <person name="Thomas B.C."/>
            <person name="Singh A."/>
            <person name="Wilkins M.J."/>
            <person name="Karaoz U."/>
            <person name="Brodie E.L."/>
            <person name="Williams K.H."/>
            <person name="Hubbard S.S."/>
            <person name="Banfield J.F."/>
        </authorList>
    </citation>
    <scope>NUCLEOTIDE SEQUENCE [LARGE SCALE GENOMIC DNA]</scope>
</reference>
<accession>A0A1F7UX06</accession>
<feature type="transmembrane region" description="Helical" evidence="1">
    <location>
        <begin position="31"/>
        <end position="53"/>
    </location>
</feature>
<sequence length="69" mass="7776">MPGIVFWALMVIAGQIGFFLAARIENEVWGPIALLVLPLLIFLAALLFFAHFFRYVDSDHETTTTPHSE</sequence>
<organism evidence="2 3">
    <name type="scientific">Candidatus Uhrbacteria bacterium RIFCSPLOWO2_01_FULL_47_25</name>
    <dbReference type="NCBI Taxonomy" id="1802402"/>
    <lineage>
        <taxon>Bacteria</taxon>
        <taxon>Candidatus Uhriibacteriota</taxon>
    </lineage>
</organism>
<evidence type="ECO:0000313" key="3">
    <source>
        <dbReference type="Proteomes" id="UP000176846"/>
    </source>
</evidence>
<keyword evidence="1" id="KW-1133">Transmembrane helix</keyword>
<proteinExistence type="predicted"/>
<evidence type="ECO:0000313" key="2">
    <source>
        <dbReference type="EMBL" id="OGL82832.1"/>
    </source>
</evidence>
<name>A0A1F7UX06_9BACT</name>
<keyword evidence="1" id="KW-0812">Transmembrane</keyword>
<comment type="caution">
    <text evidence="2">The sequence shown here is derived from an EMBL/GenBank/DDBJ whole genome shotgun (WGS) entry which is preliminary data.</text>
</comment>